<comment type="caution">
    <text evidence="1">The sequence shown here is derived from an EMBL/GenBank/DDBJ whole genome shotgun (WGS) entry which is preliminary data.</text>
</comment>
<dbReference type="EMBL" id="BMAU01021422">
    <property type="protein sequence ID" value="GFY34177.1"/>
    <property type="molecule type" value="Genomic_DNA"/>
</dbReference>
<name>A0A8X6WFP0_TRICX</name>
<evidence type="ECO:0000313" key="2">
    <source>
        <dbReference type="Proteomes" id="UP000887159"/>
    </source>
</evidence>
<dbReference type="Proteomes" id="UP000887159">
    <property type="component" value="Unassembled WGS sequence"/>
</dbReference>
<keyword evidence="2" id="KW-1185">Reference proteome</keyword>
<dbReference type="AlphaFoldDB" id="A0A8X6WFP0"/>
<sequence>MLRRRIAARRPPPTCLPELRRTLLDDWCNIPQDQIDNLILSMPKRFVRQRWGREMGEFMGRRKNGTSNFRETFFLPVLVRAGTDRGERSFADGDLINAPAAAFVCVDAENLKQKNEKGTYIKLQLSTKKTYRYNDDIPLYFTVKVQTFS</sequence>
<evidence type="ECO:0000313" key="1">
    <source>
        <dbReference type="EMBL" id="GFY34177.1"/>
    </source>
</evidence>
<reference evidence="1" key="1">
    <citation type="submission" date="2020-08" db="EMBL/GenBank/DDBJ databases">
        <title>Multicomponent nature underlies the extraordinary mechanical properties of spider dragline silk.</title>
        <authorList>
            <person name="Kono N."/>
            <person name="Nakamura H."/>
            <person name="Mori M."/>
            <person name="Yoshida Y."/>
            <person name="Ohtoshi R."/>
            <person name="Malay A.D."/>
            <person name="Moran D.A.P."/>
            <person name="Tomita M."/>
            <person name="Numata K."/>
            <person name="Arakawa K."/>
        </authorList>
    </citation>
    <scope>NUCLEOTIDE SEQUENCE</scope>
</reference>
<proteinExistence type="predicted"/>
<protein>
    <submittedName>
        <fullName evidence="1">Polypeptide N-acetylgalactosaminyltransferase 13</fullName>
    </submittedName>
</protein>
<accession>A0A8X6WFP0</accession>
<gene>
    <name evidence="1" type="primary">Galnt13_1</name>
    <name evidence="1" type="ORF">TNCV_2504801</name>
</gene>
<organism evidence="1 2">
    <name type="scientific">Trichonephila clavipes</name>
    <name type="common">Golden silk orbweaver</name>
    <name type="synonym">Nephila clavipes</name>
    <dbReference type="NCBI Taxonomy" id="2585209"/>
    <lineage>
        <taxon>Eukaryota</taxon>
        <taxon>Metazoa</taxon>
        <taxon>Ecdysozoa</taxon>
        <taxon>Arthropoda</taxon>
        <taxon>Chelicerata</taxon>
        <taxon>Arachnida</taxon>
        <taxon>Araneae</taxon>
        <taxon>Araneomorphae</taxon>
        <taxon>Entelegynae</taxon>
        <taxon>Araneoidea</taxon>
        <taxon>Nephilidae</taxon>
        <taxon>Trichonephila</taxon>
    </lineage>
</organism>